<dbReference type="InterPro" id="IPR036397">
    <property type="entry name" value="RNaseH_sf"/>
</dbReference>
<protein>
    <recommendedName>
        <fullName evidence="2">DNA-directed DNA polymerase</fullName>
        <ecNumber evidence="2">2.7.7.7</ecNumber>
    </recommendedName>
</protein>
<evidence type="ECO:0000313" key="11">
    <source>
        <dbReference type="Proteomes" id="UP000287171"/>
    </source>
</evidence>
<comment type="catalytic activity">
    <reaction evidence="7">
        <text>DNA(n) + a 2'-deoxyribonucleoside 5'-triphosphate = DNA(n+1) + diphosphate</text>
        <dbReference type="Rhea" id="RHEA:22508"/>
        <dbReference type="Rhea" id="RHEA-COMP:17339"/>
        <dbReference type="Rhea" id="RHEA-COMP:17340"/>
        <dbReference type="ChEBI" id="CHEBI:33019"/>
        <dbReference type="ChEBI" id="CHEBI:61560"/>
        <dbReference type="ChEBI" id="CHEBI:173112"/>
        <dbReference type="EC" id="2.7.7.7"/>
    </reaction>
</comment>
<dbReference type="EMBL" id="BIFT01000001">
    <property type="protein sequence ID" value="GCE25586.1"/>
    <property type="molecule type" value="Genomic_DNA"/>
</dbReference>
<dbReference type="RefSeq" id="WP_174845157.1">
    <property type="nucleotide sequence ID" value="NZ_BIFT01000001.1"/>
</dbReference>
<dbReference type="PANTHER" id="PTHR10322">
    <property type="entry name" value="DNA POLYMERASE CATALYTIC SUBUNIT"/>
    <property type="match status" value="1"/>
</dbReference>
<dbReference type="EC" id="2.7.7.7" evidence="2"/>
<comment type="similarity">
    <text evidence="1">Belongs to the DNA polymerase type-B family.</text>
</comment>
<dbReference type="InterPro" id="IPR006134">
    <property type="entry name" value="DNA-dir_DNA_pol_B_multi_dom"/>
</dbReference>
<dbReference type="PRINTS" id="PR00106">
    <property type="entry name" value="DNAPOLB"/>
</dbReference>
<keyword evidence="4" id="KW-0548">Nucleotidyltransferase</keyword>
<feature type="domain" description="DNA-directed DNA polymerase family B multifunctional" evidence="8">
    <location>
        <begin position="453"/>
        <end position="778"/>
    </location>
</feature>
<evidence type="ECO:0000256" key="1">
    <source>
        <dbReference type="ARBA" id="ARBA00005755"/>
    </source>
</evidence>
<feature type="domain" description="YprB ribonuclease H-like" evidence="9">
    <location>
        <begin position="167"/>
        <end position="348"/>
    </location>
</feature>
<comment type="caution">
    <text evidence="10">The sequence shown here is derived from an EMBL/GenBank/DDBJ whole genome shotgun (WGS) entry which is preliminary data.</text>
</comment>
<dbReference type="InterPro" id="IPR043502">
    <property type="entry name" value="DNA/RNA_pol_sf"/>
</dbReference>
<evidence type="ECO:0000256" key="7">
    <source>
        <dbReference type="ARBA" id="ARBA00049244"/>
    </source>
</evidence>
<evidence type="ECO:0000256" key="3">
    <source>
        <dbReference type="ARBA" id="ARBA00022679"/>
    </source>
</evidence>
<evidence type="ECO:0000256" key="2">
    <source>
        <dbReference type="ARBA" id="ARBA00012417"/>
    </source>
</evidence>
<dbReference type="GO" id="GO:0003677">
    <property type="term" value="F:DNA binding"/>
    <property type="evidence" value="ECO:0007669"/>
    <property type="project" value="UniProtKB-KW"/>
</dbReference>
<evidence type="ECO:0000313" key="10">
    <source>
        <dbReference type="EMBL" id="GCE25586.1"/>
    </source>
</evidence>
<dbReference type="SUPFAM" id="SSF56672">
    <property type="entry name" value="DNA/RNA polymerases"/>
    <property type="match status" value="1"/>
</dbReference>
<proteinExistence type="inferred from homology"/>
<dbReference type="InterPro" id="IPR042087">
    <property type="entry name" value="DNA_pol_B_thumb"/>
</dbReference>
<keyword evidence="3" id="KW-0808">Transferase</keyword>
<evidence type="ECO:0000256" key="5">
    <source>
        <dbReference type="ARBA" id="ARBA00022932"/>
    </source>
</evidence>
<organism evidence="10 11">
    <name type="scientific">Dictyobacter alpinus</name>
    <dbReference type="NCBI Taxonomy" id="2014873"/>
    <lineage>
        <taxon>Bacteria</taxon>
        <taxon>Bacillati</taxon>
        <taxon>Chloroflexota</taxon>
        <taxon>Ktedonobacteria</taxon>
        <taxon>Ktedonobacterales</taxon>
        <taxon>Dictyobacteraceae</taxon>
        <taxon>Dictyobacter</taxon>
    </lineage>
</organism>
<dbReference type="InterPro" id="IPR012337">
    <property type="entry name" value="RNaseH-like_sf"/>
</dbReference>
<dbReference type="SMART" id="SM00486">
    <property type="entry name" value="POLBc"/>
    <property type="match status" value="1"/>
</dbReference>
<name>A0A402B2K7_9CHLR</name>
<dbReference type="InterPro" id="IPR023211">
    <property type="entry name" value="DNA_pol_palm_dom_sf"/>
</dbReference>
<accession>A0A402B2K7</accession>
<dbReference type="Gene3D" id="3.30.420.10">
    <property type="entry name" value="Ribonuclease H-like superfamily/Ribonuclease H"/>
    <property type="match status" value="1"/>
</dbReference>
<keyword evidence="6" id="KW-0238">DNA-binding</keyword>
<keyword evidence="5" id="KW-0239">DNA-directed DNA polymerase</keyword>
<evidence type="ECO:0000259" key="9">
    <source>
        <dbReference type="Pfam" id="PF13482"/>
    </source>
</evidence>
<dbReference type="Proteomes" id="UP000287171">
    <property type="component" value="Unassembled WGS sequence"/>
</dbReference>
<dbReference type="PANTHER" id="PTHR10322:SF23">
    <property type="entry name" value="DNA POLYMERASE DELTA CATALYTIC SUBUNIT"/>
    <property type="match status" value="1"/>
</dbReference>
<dbReference type="GO" id="GO:0003887">
    <property type="term" value="F:DNA-directed DNA polymerase activity"/>
    <property type="evidence" value="ECO:0007669"/>
    <property type="project" value="UniProtKB-KW"/>
</dbReference>
<dbReference type="Gene3D" id="1.10.132.60">
    <property type="entry name" value="DNA polymerase family B, C-terminal domain"/>
    <property type="match status" value="1"/>
</dbReference>
<dbReference type="Pfam" id="PF13482">
    <property type="entry name" value="RNase_H_2"/>
    <property type="match status" value="1"/>
</dbReference>
<keyword evidence="11" id="KW-1185">Reference proteome</keyword>
<dbReference type="InterPro" id="IPR006172">
    <property type="entry name" value="DNA-dir_DNA_pol_B"/>
</dbReference>
<dbReference type="Pfam" id="PF00136">
    <property type="entry name" value="DNA_pol_B"/>
    <property type="match status" value="1"/>
</dbReference>
<dbReference type="SUPFAM" id="SSF53098">
    <property type="entry name" value="Ribonuclease H-like"/>
    <property type="match status" value="1"/>
</dbReference>
<dbReference type="GO" id="GO:0000166">
    <property type="term" value="F:nucleotide binding"/>
    <property type="evidence" value="ECO:0007669"/>
    <property type="project" value="InterPro"/>
</dbReference>
<evidence type="ECO:0000256" key="4">
    <source>
        <dbReference type="ARBA" id="ARBA00022695"/>
    </source>
</evidence>
<gene>
    <name evidence="10" type="ORF">KDA_10700</name>
</gene>
<evidence type="ECO:0000259" key="8">
    <source>
        <dbReference type="Pfam" id="PF00136"/>
    </source>
</evidence>
<dbReference type="AlphaFoldDB" id="A0A402B2K7"/>
<dbReference type="InterPro" id="IPR050240">
    <property type="entry name" value="DNA_pol_type-B"/>
</dbReference>
<dbReference type="InterPro" id="IPR038720">
    <property type="entry name" value="YprB_RNase_H-like_dom"/>
</dbReference>
<dbReference type="Gene3D" id="3.90.1600.10">
    <property type="entry name" value="Palm domain of DNA polymerase"/>
    <property type="match status" value="1"/>
</dbReference>
<reference evidence="11" key="1">
    <citation type="submission" date="2018-12" db="EMBL/GenBank/DDBJ databases">
        <title>Tengunoibacter tsumagoiensis gen. nov., sp. nov., Dictyobacter kobayashii sp. nov., D. alpinus sp. nov., and D. joshuensis sp. nov. and description of Dictyobacteraceae fam. nov. within the order Ktedonobacterales isolated from Tengu-no-mugimeshi.</title>
        <authorList>
            <person name="Wang C.M."/>
            <person name="Zheng Y."/>
            <person name="Sakai Y."/>
            <person name="Toyoda A."/>
            <person name="Minakuchi Y."/>
            <person name="Abe K."/>
            <person name="Yokota A."/>
            <person name="Yabe S."/>
        </authorList>
    </citation>
    <scope>NUCLEOTIDE SEQUENCE [LARGE SCALE GENOMIC DNA]</scope>
    <source>
        <strain evidence="11">Uno16</strain>
    </source>
</reference>
<sequence length="819" mass="92968">MQAQTDPMPIATEDEYLFGWNPTPGIVSVWAHRDGRALVWRRIGEKVVRSTERYRPWVLATSLQDVSYLGAALQPYNEHVGHKVTLRYRELEGPASAYRYLLFARDSRTLERAILEGAGHRLRRPYNTIGELGDAYYRVGPVEQYLMSSGKVYFRGMVYNDLHRLQFDLETTALDPHRGRIFLVSIHDNRGFERILEAATPEEEAHLIYELCALIRERDPDIIENHNLFGFDLPFLEHRAVVNRVPLEIGREGGSMILDSYQETLAVGPEARKRNRYSVAGRELIDTLDAVRRHDFVVRDIPSYGLKEVAKYFGLASPKRVYIEGAEIFETYQTNPERVRRYAMDDVIEVDGLSQRLLGAPFALAGMAPRRYERLASAGPAMGILEPILVRSYLKRGAALPYRAARQSAEDGLHEGGAVHLFAAGIAEQVVKADVASLYPSIMRTFQIGPSCDRLGIFLNILSRLTDLRLEHKEQARRSRRGSVESNHHGATQAAMKILINAAYGYMGAGTMALFADGKAAGEVTSRGRAILGTILEALRQRGMALIEADTDGVYFAVPKGWSEAQELALVNEIASTLPHGIHLEYEGRYRAMLSHEVKNYALLTYDNRLLVHGVALRSSRAEPYGERFLRQALPCAMVGDIIRVRKLYLETVSDLRNRRLPASDLATRVKLSKSPETYQAARNGHQEPAYEALLKAGRTNWHVGERVRFYRTKRGYVWLPEENDEATVVANWREQTDSQPAVQKKNIVITHHDIAERRDYDVEHYVQVLRTSYAARLSKAFSKEAFEQLFRTEQQPSLFDDDPPVESIQPLWIRHQEV</sequence>
<evidence type="ECO:0000256" key="6">
    <source>
        <dbReference type="ARBA" id="ARBA00023125"/>
    </source>
</evidence>